<evidence type="ECO:0000256" key="5">
    <source>
        <dbReference type="ARBA" id="ARBA00022692"/>
    </source>
</evidence>
<feature type="transmembrane region" description="Helical" evidence="15">
    <location>
        <begin position="232"/>
        <end position="255"/>
    </location>
</feature>
<dbReference type="CDD" id="cd13686">
    <property type="entry name" value="GluR_Plant"/>
    <property type="match status" value="1"/>
</dbReference>
<evidence type="ECO:0000256" key="6">
    <source>
        <dbReference type="ARBA" id="ARBA00022729"/>
    </source>
</evidence>
<dbReference type="FunFam" id="3.30.200.20:FF:000178">
    <property type="entry name" value="serine/threonine-protein kinase PBS1-like"/>
    <property type="match status" value="1"/>
</dbReference>
<dbReference type="InterPro" id="IPR002902">
    <property type="entry name" value="GNK2"/>
</dbReference>
<evidence type="ECO:0000256" key="11">
    <source>
        <dbReference type="ARBA" id="ARBA00023136"/>
    </source>
</evidence>
<dbReference type="Gene3D" id="3.40.190.10">
    <property type="entry name" value="Periplasmic binding protein-like II"/>
    <property type="match status" value="3"/>
</dbReference>
<dbReference type="PANTHER" id="PTHR47982">
    <property type="entry name" value="PROLINE-RICH RECEPTOR-LIKE PROTEIN KINASE PERK4"/>
    <property type="match status" value="1"/>
</dbReference>
<dbReference type="SUPFAM" id="SSF56112">
    <property type="entry name" value="Protein kinase-like (PK-like)"/>
    <property type="match status" value="1"/>
</dbReference>
<dbReference type="CDD" id="cd23509">
    <property type="entry name" value="Gnk2-like"/>
    <property type="match status" value="2"/>
</dbReference>
<evidence type="ECO:0000259" key="17">
    <source>
        <dbReference type="PROSITE" id="PS51473"/>
    </source>
</evidence>
<dbReference type="PANTHER" id="PTHR47982:SF17">
    <property type="entry name" value="NON-SPECIFIC SERINE_THREONINE PROTEIN KINASE"/>
    <property type="match status" value="1"/>
</dbReference>
<evidence type="ECO:0000256" key="13">
    <source>
        <dbReference type="ARBA" id="ARBA00047899"/>
    </source>
</evidence>
<keyword evidence="7" id="KW-0677">Repeat</keyword>
<dbReference type="Proteomes" id="UP001153076">
    <property type="component" value="Unassembled WGS sequence"/>
</dbReference>
<keyword evidence="19" id="KW-1185">Reference proteome</keyword>
<evidence type="ECO:0000313" key="19">
    <source>
        <dbReference type="Proteomes" id="UP001153076"/>
    </source>
</evidence>
<feature type="domain" description="Protein kinase" evidence="16">
    <location>
        <begin position="692"/>
        <end position="965"/>
    </location>
</feature>
<dbReference type="InterPro" id="IPR038408">
    <property type="entry name" value="GNK2_sf"/>
</dbReference>
<dbReference type="PROSITE" id="PS00108">
    <property type="entry name" value="PROTEIN_KINASE_ST"/>
    <property type="match status" value="1"/>
</dbReference>
<dbReference type="InterPro" id="IPR011009">
    <property type="entry name" value="Kinase-like_dom_sf"/>
</dbReference>
<evidence type="ECO:0000256" key="2">
    <source>
        <dbReference type="ARBA" id="ARBA00012513"/>
    </source>
</evidence>
<dbReference type="Pfam" id="PF01657">
    <property type="entry name" value="Stress-antifung"/>
    <property type="match status" value="1"/>
</dbReference>
<comment type="catalytic activity">
    <reaction evidence="13">
        <text>L-threonyl-[protein] + ATP = O-phospho-L-threonyl-[protein] + ADP + H(+)</text>
        <dbReference type="Rhea" id="RHEA:46608"/>
        <dbReference type="Rhea" id="RHEA-COMP:11060"/>
        <dbReference type="Rhea" id="RHEA-COMP:11605"/>
        <dbReference type="ChEBI" id="CHEBI:15378"/>
        <dbReference type="ChEBI" id="CHEBI:30013"/>
        <dbReference type="ChEBI" id="CHEBI:30616"/>
        <dbReference type="ChEBI" id="CHEBI:61977"/>
        <dbReference type="ChEBI" id="CHEBI:456216"/>
        <dbReference type="EC" id="2.7.11.1"/>
    </reaction>
</comment>
<feature type="transmembrane region" description="Helical" evidence="15">
    <location>
        <begin position="12"/>
        <end position="30"/>
    </location>
</feature>
<organism evidence="18 19">
    <name type="scientific">Carnegiea gigantea</name>
    <dbReference type="NCBI Taxonomy" id="171969"/>
    <lineage>
        <taxon>Eukaryota</taxon>
        <taxon>Viridiplantae</taxon>
        <taxon>Streptophyta</taxon>
        <taxon>Embryophyta</taxon>
        <taxon>Tracheophyta</taxon>
        <taxon>Spermatophyta</taxon>
        <taxon>Magnoliopsida</taxon>
        <taxon>eudicotyledons</taxon>
        <taxon>Gunneridae</taxon>
        <taxon>Pentapetalae</taxon>
        <taxon>Caryophyllales</taxon>
        <taxon>Cactineae</taxon>
        <taxon>Cactaceae</taxon>
        <taxon>Cactoideae</taxon>
        <taxon>Echinocereeae</taxon>
        <taxon>Carnegiea</taxon>
    </lineage>
</organism>
<keyword evidence="4" id="KW-0808">Transferase</keyword>
<keyword evidence="5 15" id="KW-0812">Transmembrane</keyword>
<dbReference type="SUPFAM" id="SSF53850">
    <property type="entry name" value="Periplasmic binding protein-like II"/>
    <property type="match status" value="1"/>
</dbReference>
<dbReference type="EC" id="2.7.11.1" evidence="2"/>
<keyword evidence="10 15" id="KW-1133">Transmembrane helix</keyword>
<accession>A0A9Q1K910</accession>
<keyword evidence="3" id="KW-0723">Serine/threonine-protein kinase</keyword>
<dbReference type="Pfam" id="PF00069">
    <property type="entry name" value="Pkinase"/>
    <property type="match status" value="1"/>
</dbReference>
<dbReference type="Gene3D" id="3.30.430.20">
    <property type="entry name" value="Gnk2 domain, C-X8-C-X2-C motif"/>
    <property type="match status" value="2"/>
</dbReference>
<feature type="transmembrane region" description="Helical" evidence="15">
    <location>
        <begin position="176"/>
        <end position="198"/>
    </location>
</feature>
<dbReference type="PROSITE" id="PS51473">
    <property type="entry name" value="GNK2"/>
    <property type="match status" value="2"/>
</dbReference>
<evidence type="ECO:0000256" key="14">
    <source>
        <dbReference type="ARBA" id="ARBA00048679"/>
    </source>
</evidence>
<comment type="subcellular location">
    <subcellularLocation>
        <location evidence="1">Cell membrane</location>
        <topology evidence="1">Single-pass membrane protein</topology>
    </subcellularLocation>
</comment>
<dbReference type="InterPro" id="IPR008271">
    <property type="entry name" value="Ser/Thr_kinase_AS"/>
</dbReference>
<name>A0A9Q1K910_9CARY</name>
<keyword evidence="6" id="KW-0732">Signal</keyword>
<evidence type="ECO:0000256" key="8">
    <source>
        <dbReference type="ARBA" id="ARBA00022741"/>
    </source>
</evidence>
<evidence type="ECO:0000256" key="9">
    <source>
        <dbReference type="ARBA" id="ARBA00022840"/>
    </source>
</evidence>
<dbReference type="InterPro" id="IPR001638">
    <property type="entry name" value="Solute-binding_3/MltF_N"/>
</dbReference>
<comment type="catalytic activity">
    <reaction evidence="14">
        <text>L-seryl-[protein] + ATP = O-phospho-L-seryl-[protein] + ADP + H(+)</text>
        <dbReference type="Rhea" id="RHEA:17989"/>
        <dbReference type="Rhea" id="RHEA-COMP:9863"/>
        <dbReference type="Rhea" id="RHEA-COMP:11604"/>
        <dbReference type="ChEBI" id="CHEBI:15378"/>
        <dbReference type="ChEBI" id="CHEBI:29999"/>
        <dbReference type="ChEBI" id="CHEBI:30616"/>
        <dbReference type="ChEBI" id="CHEBI:83421"/>
        <dbReference type="ChEBI" id="CHEBI:456216"/>
        <dbReference type="EC" id="2.7.11.1"/>
    </reaction>
</comment>
<dbReference type="Gene3D" id="3.30.200.20">
    <property type="entry name" value="Phosphorylase Kinase, domain 1"/>
    <property type="match status" value="1"/>
</dbReference>
<comment type="caution">
    <text evidence="18">The sequence shown here is derived from an EMBL/GenBank/DDBJ whole genome shotgun (WGS) entry which is preliminary data.</text>
</comment>
<dbReference type="AlphaFoldDB" id="A0A9Q1K910"/>
<feature type="domain" description="Gnk2-homologous" evidence="17">
    <location>
        <begin position="430"/>
        <end position="532"/>
    </location>
</feature>
<dbReference type="GO" id="GO:0004674">
    <property type="term" value="F:protein serine/threonine kinase activity"/>
    <property type="evidence" value="ECO:0007669"/>
    <property type="project" value="UniProtKB-KW"/>
</dbReference>
<proteinExistence type="predicted"/>
<gene>
    <name evidence="18" type="ORF">Cgig2_024665</name>
</gene>
<dbReference type="SMART" id="SM00220">
    <property type="entry name" value="S_TKc"/>
    <property type="match status" value="1"/>
</dbReference>
<dbReference type="GO" id="GO:0015276">
    <property type="term" value="F:ligand-gated monoatomic ion channel activity"/>
    <property type="evidence" value="ECO:0007669"/>
    <property type="project" value="InterPro"/>
</dbReference>
<dbReference type="GO" id="GO:0005524">
    <property type="term" value="F:ATP binding"/>
    <property type="evidence" value="ECO:0007669"/>
    <property type="project" value="UniProtKB-KW"/>
</dbReference>
<feature type="domain" description="Gnk2-homologous" evidence="17">
    <location>
        <begin position="551"/>
        <end position="662"/>
    </location>
</feature>
<evidence type="ECO:0000256" key="4">
    <source>
        <dbReference type="ARBA" id="ARBA00022679"/>
    </source>
</evidence>
<protein>
    <recommendedName>
        <fullName evidence="2">non-specific serine/threonine protein kinase</fullName>
        <ecNumber evidence="2">2.7.11.1</ecNumber>
    </recommendedName>
</protein>
<evidence type="ECO:0000313" key="18">
    <source>
        <dbReference type="EMBL" id="KAJ8438576.1"/>
    </source>
</evidence>
<dbReference type="Gene3D" id="1.10.510.10">
    <property type="entry name" value="Transferase(Phosphotransferase) domain 1"/>
    <property type="match status" value="1"/>
</dbReference>
<dbReference type="InterPro" id="IPR000719">
    <property type="entry name" value="Prot_kinase_dom"/>
</dbReference>
<keyword evidence="11 15" id="KW-0472">Membrane</keyword>
<evidence type="ECO:0000256" key="3">
    <source>
        <dbReference type="ARBA" id="ARBA00022527"/>
    </source>
</evidence>
<dbReference type="SMART" id="SM00062">
    <property type="entry name" value="PBPb"/>
    <property type="match status" value="1"/>
</dbReference>
<reference evidence="18" key="1">
    <citation type="submission" date="2022-04" db="EMBL/GenBank/DDBJ databases">
        <title>Carnegiea gigantea Genome sequencing and assembly v2.</title>
        <authorList>
            <person name="Copetti D."/>
            <person name="Sanderson M.J."/>
            <person name="Burquez A."/>
            <person name="Wojciechowski M.F."/>
        </authorList>
    </citation>
    <scope>NUCLEOTIDE SEQUENCE</scope>
    <source>
        <strain evidence="18">SGP5-SGP5p</strain>
        <tissue evidence="18">Aerial part</tissue>
    </source>
</reference>
<sequence length="965" mass="107434">MRNKNELLMPSLLFYLVVVVNVDIVAGQVASPANQTTTPSPTPPPTTRLRIAVPVKLGFTGFVKVDNSGSNGNQDFSGFSIDVFRTVANAVLPKPIAFDFIPFSRPDGTMNGSYDQMLQAVQSKDYDGAVGDITIRFYRREWVEFSLPYTDSGVAMLVPVSQPKSTNIAGISLVPLVKGLLIGALALFILTPSIFFILDCYNRNRRQPPAAQDKPEERLRETLRAIRDTRMVMVLFFAVLLLLTTCYAASLASLLTEEQVHVPTKNLNQLLRNGDNVGYSRDSFVFNYLSQKGFPANQLIPFDTEEDMQNLLSKGTKNGGVAAVIHETPYLQVFLAQHCGEFALVPNFNVNAAGFGFAFQQGSPWVQPVSDGILKLLDNGNLAKIQDKTVGSLVSCQGDSSGGGGGGGSDVINSGIVIAAKHISSSLTPHYVQFECPSSDFSYSSGSTFEADLKHTLLDVLPSNAGFSNFVHMGQGIDEIYALFYCRGDVTAQVCHDCVEAAAWTALQHCSPLKEGIVWFEECTLYYSTRSTIFSPDQEEEDVPKYRNYNFSISSVLTSLDEYQYQEVFNSTMEGLISEAAFGTGVGNSRGFATTETDLESSQSRSESQSSLTLRGLVQCSPHVVGEPCERCLRSAIKQMDGWATTMVFLPSCSLRFDLFPSQIKVTSMLSPGHPRLREYTYWELAFATCFFFKGLRLGRGAFGPVYKGCLADGRKVAIKRLNFENSQQGDAEFLTEISTISRIDHANVVSLYGYCIHQDERMLVYKYVPNKTLHHHLHGELKPPTFNFDFCFNMVMLFNTPAVIHRDIKPYNILMDLNFEPKIGDFGLAKLCPWYKTHMDTLVRGTEGYIDPYYFATRELTRESDVFAFGVVLLELISGRPSSFHHQETRQRMHIRDWAVPLIMEAIQEGNLIVRRRKFEVLIDQTVGNDFLLYEADRMATCAAICVLSDRTMRPSMSLVRLPS</sequence>
<dbReference type="OrthoDB" id="1724866at2759"/>
<evidence type="ECO:0000256" key="7">
    <source>
        <dbReference type="ARBA" id="ARBA00022737"/>
    </source>
</evidence>
<keyword evidence="3" id="KW-0418">Kinase</keyword>
<dbReference type="SMART" id="SM00079">
    <property type="entry name" value="PBPe"/>
    <property type="match status" value="1"/>
</dbReference>
<dbReference type="GO" id="GO:0005886">
    <property type="term" value="C:plasma membrane"/>
    <property type="evidence" value="ECO:0007669"/>
    <property type="project" value="UniProtKB-SubCell"/>
</dbReference>
<evidence type="ECO:0000256" key="15">
    <source>
        <dbReference type="SAM" id="Phobius"/>
    </source>
</evidence>
<evidence type="ECO:0000256" key="12">
    <source>
        <dbReference type="ARBA" id="ARBA00023180"/>
    </source>
</evidence>
<dbReference type="PROSITE" id="PS50011">
    <property type="entry name" value="PROTEIN_KINASE_DOM"/>
    <property type="match status" value="1"/>
</dbReference>
<dbReference type="InterPro" id="IPR047117">
    <property type="entry name" value="PERK1-13-like"/>
</dbReference>
<dbReference type="EMBL" id="JAKOGI010000250">
    <property type="protein sequence ID" value="KAJ8438576.1"/>
    <property type="molecule type" value="Genomic_DNA"/>
</dbReference>
<dbReference type="Pfam" id="PF00497">
    <property type="entry name" value="SBP_bac_3"/>
    <property type="match status" value="1"/>
</dbReference>
<dbReference type="InterPro" id="IPR001320">
    <property type="entry name" value="Iontro_rcpt_C"/>
</dbReference>
<keyword evidence="8" id="KW-0547">Nucleotide-binding</keyword>
<evidence type="ECO:0000256" key="1">
    <source>
        <dbReference type="ARBA" id="ARBA00004162"/>
    </source>
</evidence>
<evidence type="ECO:0000259" key="16">
    <source>
        <dbReference type="PROSITE" id="PS50011"/>
    </source>
</evidence>
<evidence type="ECO:0000256" key="10">
    <source>
        <dbReference type="ARBA" id="ARBA00022989"/>
    </source>
</evidence>
<keyword evidence="12" id="KW-0325">Glycoprotein</keyword>
<keyword evidence="9" id="KW-0067">ATP-binding</keyword>